<sequence>MRIACPLCGERDRREFYYKGAALVRPAAGAGLDAWHEYVNLRENPAGPLDELWYHEMGCNSWLKVTRDTATHEILAVQLAAEAGLGGEP</sequence>
<dbReference type="Pfam" id="PF04267">
    <property type="entry name" value="SoxD"/>
    <property type="match status" value="1"/>
</dbReference>
<dbReference type="KEGG" id="lmd:METH_13125"/>
<dbReference type="Gene3D" id="3.30.2270.10">
    <property type="entry name" value="Folate-binding superfamily"/>
    <property type="match status" value="1"/>
</dbReference>
<dbReference type="InterPro" id="IPR038561">
    <property type="entry name" value="SoxD_sf"/>
</dbReference>
<dbReference type="AlphaFoldDB" id="V9VUW5"/>
<dbReference type="RefSeq" id="WP_024090847.1">
    <property type="nucleotide sequence ID" value="NC_023135.1"/>
</dbReference>
<dbReference type="PATRIC" id="fig|999552.6.peg.2617"/>
<dbReference type="EMBL" id="CP006773">
    <property type="protein sequence ID" value="AHD01499.1"/>
    <property type="molecule type" value="Genomic_DNA"/>
</dbReference>
<keyword evidence="2" id="KW-1185">Reference proteome</keyword>
<proteinExistence type="predicted"/>
<accession>V9VUW5</accession>
<dbReference type="STRING" id="999552.METH_13125"/>
<evidence type="ECO:0000313" key="2">
    <source>
        <dbReference type="Proteomes" id="UP000018780"/>
    </source>
</evidence>
<dbReference type="HOGENOM" id="CLU_156359_1_1_5"/>
<dbReference type="InterPro" id="IPR006279">
    <property type="entry name" value="SoxD"/>
</dbReference>
<evidence type="ECO:0000313" key="1">
    <source>
        <dbReference type="EMBL" id="AHD01499.1"/>
    </source>
</evidence>
<name>V9VUW5_9RHOB</name>
<dbReference type="GO" id="GO:0008115">
    <property type="term" value="F:sarcosine oxidase activity"/>
    <property type="evidence" value="ECO:0007669"/>
    <property type="project" value="InterPro"/>
</dbReference>
<gene>
    <name evidence="1" type="ORF">METH_13125</name>
</gene>
<dbReference type="Proteomes" id="UP000018780">
    <property type="component" value="Chromosome"/>
</dbReference>
<dbReference type="GO" id="GO:0046653">
    <property type="term" value="P:tetrahydrofolate metabolic process"/>
    <property type="evidence" value="ECO:0007669"/>
    <property type="project" value="InterPro"/>
</dbReference>
<dbReference type="OrthoDB" id="5420070at2"/>
<organism evidence="1 2">
    <name type="scientific">Leisingera methylohalidivorans DSM 14336</name>
    <dbReference type="NCBI Taxonomy" id="999552"/>
    <lineage>
        <taxon>Bacteria</taxon>
        <taxon>Pseudomonadati</taxon>
        <taxon>Pseudomonadota</taxon>
        <taxon>Alphaproteobacteria</taxon>
        <taxon>Rhodobacterales</taxon>
        <taxon>Roseobacteraceae</taxon>
        <taxon>Leisingera</taxon>
    </lineage>
</organism>
<reference evidence="1 2" key="1">
    <citation type="submission" date="2013-09" db="EMBL/GenBank/DDBJ databases">
        <authorList>
            <consortium name="DOE Joint Genome Institute"/>
            <person name="Klenk H.-P."/>
            <person name="Huntemann M."/>
            <person name="Han J."/>
            <person name="Chen A."/>
            <person name="Kyrpides N."/>
            <person name="Mavromatis K."/>
            <person name="Markowitz V."/>
            <person name="Palaniappan K."/>
            <person name="Ivanova N."/>
            <person name="Schaumberg A."/>
            <person name="Pati A."/>
            <person name="Liolios K."/>
            <person name="Nordberg H.P."/>
            <person name="Cantor M.N."/>
            <person name="Hua S.X."/>
            <person name="Woyke T."/>
        </authorList>
    </citation>
    <scope>NUCLEOTIDE SEQUENCE [LARGE SCALE GENOMIC DNA]</scope>
    <source>
        <strain evidence="1 2">DSM 14336</strain>
    </source>
</reference>
<protein>
    <submittedName>
        <fullName evidence="1">Sarcosine oxidase subunit delta</fullName>
    </submittedName>
</protein>